<dbReference type="Proteomes" id="UP000181951">
    <property type="component" value="Unassembled WGS sequence"/>
</dbReference>
<reference evidence="2 3" key="1">
    <citation type="submission" date="2016-10" db="EMBL/GenBank/DDBJ databases">
        <authorList>
            <person name="de Groot N.N."/>
        </authorList>
    </citation>
    <scope>NUCLEOTIDE SEQUENCE [LARGE SCALE GENOMIC DNA]</scope>
    <source>
        <strain evidence="2 3">CGMCC 4.2026</strain>
    </source>
</reference>
<gene>
    <name evidence="2" type="ORF">SAMN05216267_100680</name>
</gene>
<evidence type="ECO:0000313" key="3">
    <source>
        <dbReference type="Proteomes" id="UP000181951"/>
    </source>
</evidence>
<sequence>MTSQLTTVMTDRSVLLACPLGISMPGSGLSSAALLPVVPVRERIERPTKASAVVAAKAQAQAYAFAAAANGAGAGTATGVEAAKGHANGQQKTQQHGKWAFRGLEPWSDPA</sequence>
<feature type="region of interest" description="Disordered" evidence="1">
    <location>
        <begin position="83"/>
        <end position="111"/>
    </location>
</feature>
<dbReference type="AlphaFoldDB" id="A0A1H8H532"/>
<dbReference type="STRING" id="310780.SAMN05216267_100680"/>
<dbReference type="OrthoDB" id="4305932at2"/>
<evidence type="ECO:0000256" key="1">
    <source>
        <dbReference type="SAM" id="MobiDB-lite"/>
    </source>
</evidence>
<organism evidence="2 3">
    <name type="scientific">Actinacidiphila rubida</name>
    <dbReference type="NCBI Taxonomy" id="310780"/>
    <lineage>
        <taxon>Bacteria</taxon>
        <taxon>Bacillati</taxon>
        <taxon>Actinomycetota</taxon>
        <taxon>Actinomycetes</taxon>
        <taxon>Kitasatosporales</taxon>
        <taxon>Streptomycetaceae</taxon>
        <taxon>Actinacidiphila</taxon>
    </lineage>
</organism>
<accession>A0A1H8H532</accession>
<protein>
    <submittedName>
        <fullName evidence="2">Uncharacterized protein</fullName>
    </submittedName>
</protein>
<evidence type="ECO:0000313" key="2">
    <source>
        <dbReference type="EMBL" id="SEN51501.1"/>
    </source>
</evidence>
<name>A0A1H8H532_9ACTN</name>
<dbReference type="RefSeq" id="WP_069462264.1">
    <property type="nucleotide sequence ID" value="NZ_FODD01000006.1"/>
</dbReference>
<dbReference type="EMBL" id="FODD01000006">
    <property type="protein sequence ID" value="SEN51501.1"/>
    <property type="molecule type" value="Genomic_DNA"/>
</dbReference>
<keyword evidence="3" id="KW-1185">Reference proteome</keyword>
<proteinExistence type="predicted"/>